<proteinExistence type="predicted"/>
<evidence type="ECO:0000256" key="1">
    <source>
        <dbReference type="SAM" id="MobiDB-lite"/>
    </source>
</evidence>
<reference evidence="2 3" key="1">
    <citation type="submission" date="2020-05" db="EMBL/GenBank/DDBJ databases">
        <authorList>
            <person name="Whitworth D."/>
        </authorList>
    </citation>
    <scope>NUCLEOTIDE SEQUENCE [LARGE SCALE GENOMIC DNA]</scope>
    <source>
        <strain evidence="2 3">AM005</strain>
    </source>
</reference>
<organism evidence="2 3">
    <name type="scientific">Myxococcus xanthus</name>
    <dbReference type="NCBI Taxonomy" id="34"/>
    <lineage>
        <taxon>Bacteria</taxon>
        <taxon>Pseudomonadati</taxon>
        <taxon>Myxococcota</taxon>
        <taxon>Myxococcia</taxon>
        <taxon>Myxococcales</taxon>
        <taxon>Cystobacterineae</taxon>
        <taxon>Myxococcaceae</taxon>
        <taxon>Myxococcus</taxon>
    </lineage>
</organism>
<comment type="caution">
    <text evidence="2">The sequence shown here is derived from an EMBL/GenBank/DDBJ whole genome shotgun (WGS) entry which is preliminary data.</text>
</comment>
<sequence length="114" mass="12304">MPSHDKTRTRPERRRAPAGSTVRLEGLHVSHAAWARLEALVAQLVRAGIPRAHRSGALDMLVLHPEVAALVLTGGCRVSWCATCGAWLPTARDALAHQDAQPEHVVQSFLVPPA</sequence>
<dbReference type="AlphaFoldDB" id="A0A7Y4MPA3"/>
<evidence type="ECO:0000313" key="3">
    <source>
        <dbReference type="Proteomes" id="UP000533080"/>
    </source>
</evidence>
<feature type="compositionally biased region" description="Basic and acidic residues" evidence="1">
    <location>
        <begin position="1"/>
        <end position="10"/>
    </location>
</feature>
<dbReference type="Proteomes" id="UP000533080">
    <property type="component" value="Unassembled WGS sequence"/>
</dbReference>
<dbReference type="EMBL" id="JABFNT010000005">
    <property type="protein sequence ID" value="NOJ77189.1"/>
    <property type="molecule type" value="Genomic_DNA"/>
</dbReference>
<accession>A0A7Y4MPA3</accession>
<protein>
    <submittedName>
        <fullName evidence="2">Uncharacterized protein</fullName>
    </submittedName>
</protein>
<gene>
    <name evidence="2" type="ORF">HNV28_02250</name>
</gene>
<evidence type="ECO:0000313" key="2">
    <source>
        <dbReference type="EMBL" id="NOJ77189.1"/>
    </source>
</evidence>
<dbReference type="RefSeq" id="WP_171439703.1">
    <property type="nucleotide sequence ID" value="NZ_JABFNS010000070.1"/>
</dbReference>
<feature type="region of interest" description="Disordered" evidence="1">
    <location>
        <begin position="1"/>
        <end position="21"/>
    </location>
</feature>
<name>A0A7Y4MPA3_MYXXA</name>